<name>W4KBP9_HETIT</name>
<dbReference type="AlphaFoldDB" id="W4KBP9"/>
<dbReference type="HOGENOM" id="CLU_2158757_0_0_1"/>
<proteinExistence type="predicted"/>
<dbReference type="Proteomes" id="UP000030671">
    <property type="component" value="Unassembled WGS sequence"/>
</dbReference>
<evidence type="ECO:0000256" key="1">
    <source>
        <dbReference type="SAM" id="MobiDB-lite"/>
    </source>
</evidence>
<dbReference type="RefSeq" id="XP_009544855.1">
    <property type="nucleotide sequence ID" value="XM_009546560.2"/>
</dbReference>
<dbReference type="GeneID" id="20668732"/>
<feature type="compositionally biased region" description="Polar residues" evidence="1">
    <location>
        <begin position="106"/>
        <end position="117"/>
    </location>
</feature>
<feature type="non-terminal residue" evidence="2">
    <location>
        <position position="117"/>
    </location>
</feature>
<protein>
    <submittedName>
        <fullName evidence="2">Uncharacterized protein</fullName>
    </submittedName>
</protein>
<reference evidence="2 3" key="1">
    <citation type="journal article" date="2012" name="New Phytol.">
        <title>Insight into trade-off between wood decay and parasitism from the genome of a fungal forest pathogen.</title>
        <authorList>
            <person name="Olson A."/>
            <person name="Aerts A."/>
            <person name="Asiegbu F."/>
            <person name="Belbahri L."/>
            <person name="Bouzid O."/>
            <person name="Broberg A."/>
            <person name="Canback B."/>
            <person name="Coutinho P.M."/>
            <person name="Cullen D."/>
            <person name="Dalman K."/>
            <person name="Deflorio G."/>
            <person name="van Diepen L.T."/>
            <person name="Dunand C."/>
            <person name="Duplessis S."/>
            <person name="Durling M."/>
            <person name="Gonthier P."/>
            <person name="Grimwood J."/>
            <person name="Fossdal C.G."/>
            <person name="Hansson D."/>
            <person name="Henrissat B."/>
            <person name="Hietala A."/>
            <person name="Himmelstrand K."/>
            <person name="Hoffmeister D."/>
            <person name="Hogberg N."/>
            <person name="James T.Y."/>
            <person name="Karlsson M."/>
            <person name="Kohler A."/>
            <person name="Kues U."/>
            <person name="Lee Y.H."/>
            <person name="Lin Y.C."/>
            <person name="Lind M."/>
            <person name="Lindquist E."/>
            <person name="Lombard V."/>
            <person name="Lucas S."/>
            <person name="Lunden K."/>
            <person name="Morin E."/>
            <person name="Murat C."/>
            <person name="Park J."/>
            <person name="Raffaello T."/>
            <person name="Rouze P."/>
            <person name="Salamov A."/>
            <person name="Schmutz J."/>
            <person name="Solheim H."/>
            <person name="Stahlberg J."/>
            <person name="Velez H."/>
            <person name="de Vries R.P."/>
            <person name="Wiebenga A."/>
            <person name="Woodward S."/>
            <person name="Yakovlev I."/>
            <person name="Garbelotto M."/>
            <person name="Martin F."/>
            <person name="Grigoriev I.V."/>
            <person name="Stenlid J."/>
        </authorList>
    </citation>
    <scope>NUCLEOTIDE SEQUENCE [LARGE SCALE GENOMIC DNA]</scope>
    <source>
        <strain evidence="2 3">TC 32-1</strain>
    </source>
</reference>
<organism evidence="2 3">
    <name type="scientific">Heterobasidion irregulare (strain TC 32-1)</name>
    <dbReference type="NCBI Taxonomy" id="747525"/>
    <lineage>
        <taxon>Eukaryota</taxon>
        <taxon>Fungi</taxon>
        <taxon>Dikarya</taxon>
        <taxon>Basidiomycota</taxon>
        <taxon>Agaricomycotina</taxon>
        <taxon>Agaricomycetes</taxon>
        <taxon>Russulales</taxon>
        <taxon>Bondarzewiaceae</taxon>
        <taxon>Heterobasidion</taxon>
        <taxon>Heterobasidion annosum species complex</taxon>
    </lineage>
</organism>
<feature type="compositionally biased region" description="Basic and acidic residues" evidence="1">
    <location>
        <begin position="56"/>
        <end position="67"/>
    </location>
</feature>
<feature type="compositionally biased region" description="Polar residues" evidence="1">
    <location>
        <begin position="83"/>
        <end position="93"/>
    </location>
</feature>
<dbReference type="InParanoid" id="W4KBP9"/>
<gene>
    <name evidence="2" type="ORF">HETIRDRAFT_233495</name>
</gene>
<evidence type="ECO:0000313" key="3">
    <source>
        <dbReference type="Proteomes" id="UP000030671"/>
    </source>
</evidence>
<evidence type="ECO:0000313" key="2">
    <source>
        <dbReference type="EMBL" id="ETW82496.1"/>
    </source>
</evidence>
<dbReference type="EMBL" id="KI925457">
    <property type="protein sequence ID" value="ETW82496.1"/>
    <property type="molecule type" value="Genomic_DNA"/>
</dbReference>
<sequence>MTSGHVVPSNLYPPTVFPGWQQARTSVEIIQAGLDPSPRGRSAKSLGLEPSAVEPRFFKDPSLENGKRHTQKSYPAELPQAQRFYSSSTSAMSGSPKLSLRRRACSSDNPIKTIKSA</sequence>
<dbReference type="KEGG" id="hir:HETIRDRAFT_233495"/>
<feature type="region of interest" description="Disordered" evidence="1">
    <location>
        <begin position="33"/>
        <end position="117"/>
    </location>
</feature>
<keyword evidence="3" id="KW-1185">Reference proteome</keyword>
<accession>W4KBP9</accession>